<evidence type="ECO:0000256" key="13">
    <source>
        <dbReference type="HAMAP-Rule" id="MF_01964"/>
    </source>
</evidence>
<dbReference type="EC" id="1.1.1.205" evidence="13 19"/>
<evidence type="ECO:0000313" key="21">
    <source>
        <dbReference type="EMBL" id="POR05248.1"/>
    </source>
</evidence>
<feature type="binding site" description="in other chain" evidence="13 16">
    <location>
        <position position="309"/>
    </location>
    <ligand>
        <name>K(+)</name>
        <dbReference type="ChEBI" id="CHEBI:29103"/>
        <note>ligand shared between two tetrameric partners</note>
    </ligand>
</feature>
<feature type="binding site" evidence="13 15">
    <location>
        <begin position="302"/>
        <end position="304"/>
    </location>
    <ligand>
        <name>NAD(+)</name>
        <dbReference type="ChEBI" id="CHEBI:57540"/>
    </ligand>
</feature>
<dbReference type="NCBIfam" id="TIGR01302">
    <property type="entry name" value="IMP_dehydrog"/>
    <property type="match status" value="1"/>
</dbReference>
<proteinExistence type="inferred from homology"/>
<dbReference type="InterPro" id="IPR005990">
    <property type="entry name" value="IMP_DH"/>
</dbReference>
<dbReference type="InterPro" id="IPR046342">
    <property type="entry name" value="CBS_dom_sf"/>
</dbReference>
<evidence type="ECO:0000256" key="14">
    <source>
        <dbReference type="PIRSR" id="PIRSR000130-1"/>
    </source>
</evidence>
<evidence type="ECO:0000256" key="8">
    <source>
        <dbReference type="ARBA" id="ARBA00022958"/>
    </source>
</evidence>
<feature type="binding site" description="in other chain" evidence="13 16">
    <location>
        <position position="306"/>
    </location>
    <ligand>
        <name>K(+)</name>
        <dbReference type="ChEBI" id="CHEBI:29103"/>
        <note>ligand shared between two tetrameric partners</note>
    </ligand>
</feature>
<feature type="binding site" evidence="13">
    <location>
        <begin position="389"/>
        <end position="393"/>
    </location>
    <ligand>
        <name>IMP</name>
        <dbReference type="ChEBI" id="CHEBI:58053"/>
    </ligand>
</feature>
<evidence type="ECO:0000256" key="5">
    <source>
        <dbReference type="ARBA" id="ARBA00022737"/>
    </source>
</evidence>
<keyword evidence="5" id="KW-0677">Repeat</keyword>
<feature type="binding site" description="in other chain" evidence="13 16">
    <location>
        <position position="304"/>
    </location>
    <ligand>
        <name>K(+)</name>
        <dbReference type="ChEBI" id="CHEBI:29103"/>
        <note>ligand shared between two tetrameric partners</note>
    </ligand>
</feature>
<comment type="function">
    <text evidence="13">Catalyzes the conversion of inosine 5'-phosphate (IMP) to xanthosine 5'-phosphate (XMP), the first committed and rate-limiting step in the de novo synthesis of guanine nucleotides, and therefore plays an important role in the regulation of cell growth.</text>
</comment>
<keyword evidence="22" id="KW-1185">Reference proteome</keyword>
<evidence type="ECO:0000256" key="10">
    <source>
        <dbReference type="ARBA" id="ARBA00023027"/>
    </source>
</evidence>
<dbReference type="GO" id="GO:0006183">
    <property type="term" value="P:GTP biosynthetic process"/>
    <property type="evidence" value="ECO:0007669"/>
    <property type="project" value="TreeGrafter"/>
</dbReference>
<comment type="similarity">
    <text evidence="2 13 18">Belongs to the IMPDH/GMPR family.</text>
</comment>
<dbReference type="GO" id="GO:0046872">
    <property type="term" value="F:metal ion binding"/>
    <property type="evidence" value="ECO:0007669"/>
    <property type="project" value="UniProtKB-UniRule"/>
</dbReference>
<dbReference type="UniPathway" id="UPA00601">
    <property type="reaction ID" value="UER00295"/>
</dbReference>
<dbReference type="CDD" id="cd00381">
    <property type="entry name" value="IMPDH"/>
    <property type="match status" value="1"/>
</dbReference>
<comment type="pathway">
    <text evidence="13 19">Purine metabolism; XMP biosynthesis via de novo pathway; XMP from IMP: step 1/1.</text>
</comment>
<dbReference type="HAMAP" id="MF_01964">
    <property type="entry name" value="IMPDH"/>
    <property type="match status" value="1"/>
</dbReference>
<comment type="catalytic activity">
    <reaction evidence="12 13 19">
        <text>IMP + NAD(+) + H2O = XMP + NADH + H(+)</text>
        <dbReference type="Rhea" id="RHEA:11708"/>
        <dbReference type="ChEBI" id="CHEBI:15377"/>
        <dbReference type="ChEBI" id="CHEBI:15378"/>
        <dbReference type="ChEBI" id="CHEBI:57464"/>
        <dbReference type="ChEBI" id="CHEBI:57540"/>
        <dbReference type="ChEBI" id="CHEBI:57945"/>
        <dbReference type="ChEBI" id="CHEBI:58053"/>
        <dbReference type="EC" id="1.1.1.205"/>
    </reaction>
</comment>
<comment type="subunit">
    <text evidence="3 13">Homotetramer.</text>
</comment>
<keyword evidence="8 13" id="KW-0630">Potassium</keyword>
<evidence type="ECO:0000256" key="18">
    <source>
        <dbReference type="RuleBase" id="RU003927"/>
    </source>
</evidence>
<comment type="cofactor">
    <cofactor evidence="1 13">
        <name>K(+)</name>
        <dbReference type="ChEBI" id="CHEBI:29103"/>
    </cofactor>
</comment>
<dbReference type="PROSITE" id="PS51371">
    <property type="entry name" value="CBS"/>
    <property type="match status" value="2"/>
</dbReference>
<keyword evidence="9 13" id="KW-0560">Oxidoreductase</keyword>
<dbReference type="OrthoDB" id="9805398at2"/>
<dbReference type="CDD" id="cd04601">
    <property type="entry name" value="CBS_pair_IMPDH"/>
    <property type="match status" value="1"/>
</dbReference>
<keyword evidence="6 13" id="KW-0332">GMP biosynthesis</keyword>
<dbReference type="Gene3D" id="3.20.20.70">
    <property type="entry name" value="Aldolase class I"/>
    <property type="match status" value="1"/>
</dbReference>
<keyword evidence="10 13" id="KW-0520">NAD</keyword>
<dbReference type="InterPro" id="IPR001093">
    <property type="entry name" value="IMP_DH_GMPRt"/>
</dbReference>
<feature type="binding site" evidence="13">
    <location>
        <position position="417"/>
    </location>
    <ligand>
        <name>IMP</name>
        <dbReference type="ChEBI" id="CHEBI:58053"/>
    </ligand>
</feature>
<feature type="domain" description="CBS" evidence="20">
    <location>
        <begin position="160"/>
        <end position="217"/>
    </location>
</feature>
<evidence type="ECO:0000256" key="2">
    <source>
        <dbReference type="ARBA" id="ARBA00005502"/>
    </source>
</evidence>
<feature type="binding site" evidence="15">
    <location>
        <begin position="252"/>
        <end position="254"/>
    </location>
    <ligand>
        <name>NAD(+)</name>
        <dbReference type="ChEBI" id="CHEBI:57540"/>
    </ligand>
</feature>
<evidence type="ECO:0000256" key="4">
    <source>
        <dbReference type="ARBA" id="ARBA00022723"/>
    </source>
</evidence>
<evidence type="ECO:0000256" key="12">
    <source>
        <dbReference type="ARBA" id="ARBA00048028"/>
    </source>
</evidence>
<dbReference type="InterPro" id="IPR000644">
    <property type="entry name" value="CBS_dom"/>
</dbReference>
<feature type="domain" description="CBS" evidence="20">
    <location>
        <begin position="101"/>
        <end position="158"/>
    </location>
</feature>
<organism evidence="21 22">
    <name type="scientific">Alkalispirochaeta sphaeroplastigenens</name>
    <dbReference type="NCBI Taxonomy" id="1187066"/>
    <lineage>
        <taxon>Bacteria</taxon>
        <taxon>Pseudomonadati</taxon>
        <taxon>Spirochaetota</taxon>
        <taxon>Spirochaetia</taxon>
        <taxon>Spirochaetales</taxon>
        <taxon>Spirochaetaceae</taxon>
        <taxon>Alkalispirochaeta</taxon>
    </lineage>
</organism>
<evidence type="ECO:0000256" key="6">
    <source>
        <dbReference type="ARBA" id="ARBA00022749"/>
    </source>
</evidence>
<dbReference type="SMART" id="SM00116">
    <property type="entry name" value="CBS"/>
    <property type="match status" value="2"/>
</dbReference>
<dbReference type="SUPFAM" id="SSF54631">
    <property type="entry name" value="CBS-domain pair"/>
    <property type="match status" value="1"/>
</dbReference>
<comment type="caution">
    <text evidence="13">Lacks conserved residue(s) required for the propagation of feature annotation.</text>
</comment>
<dbReference type="GO" id="GO:0000166">
    <property type="term" value="F:nucleotide binding"/>
    <property type="evidence" value="ECO:0007669"/>
    <property type="project" value="UniProtKB-UniRule"/>
</dbReference>
<dbReference type="EMBL" id="LPWH01000004">
    <property type="protein sequence ID" value="POR05248.1"/>
    <property type="molecule type" value="Genomic_DNA"/>
</dbReference>
<protein>
    <recommendedName>
        <fullName evidence="13 19">Inosine-5'-monophosphate dehydrogenase</fullName>
        <shortName evidence="13">IMP dehydrogenase</shortName>
        <shortName evidence="13">IMPD</shortName>
        <shortName evidence="13">IMPDH</shortName>
        <ecNumber evidence="13 19">1.1.1.205</ecNumber>
    </recommendedName>
</protein>
<evidence type="ECO:0000256" key="1">
    <source>
        <dbReference type="ARBA" id="ARBA00001958"/>
    </source>
</evidence>
<dbReference type="Pfam" id="PF00571">
    <property type="entry name" value="CBS"/>
    <property type="match status" value="2"/>
</dbReference>
<evidence type="ECO:0000256" key="11">
    <source>
        <dbReference type="ARBA" id="ARBA00023122"/>
    </source>
</evidence>
<feature type="binding site" evidence="13">
    <location>
        <position position="307"/>
    </location>
    <ligand>
        <name>IMP</name>
        <dbReference type="ChEBI" id="CHEBI:58053"/>
    </ligand>
</feature>
<keyword evidence="7 13" id="KW-0658">Purine biosynthesis</keyword>
<dbReference type="InterPro" id="IPR013785">
    <property type="entry name" value="Aldolase_TIM"/>
</dbReference>
<dbReference type="GO" id="GO:0006177">
    <property type="term" value="P:GMP biosynthetic process"/>
    <property type="evidence" value="ECO:0007669"/>
    <property type="project" value="UniProtKB-UniRule"/>
</dbReference>
<gene>
    <name evidence="13" type="primary">guaB</name>
    <name evidence="21" type="ORF">AU468_01810</name>
</gene>
<feature type="active site" description="Proton acceptor" evidence="13 14">
    <location>
        <position position="405"/>
    </location>
</feature>
<feature type="binding site" evidence="13">
    <location>
        <position position="471"/>
    </location>
    <ligand>
        <name>K(+)</name>
        <dbReference type="ChEBI" id="CHEBI:29103"/>
        <note>ligand shared between two tetrameric partners</note>
    </ligand>
</feature>
<dbReference type="InterPro" id="IPR015875">
    <property type="entry name" value="IMP_DH/GMP_Rdtase_CS"/>
</dbReference>
<dbReference type="Pfam" id="PF00478">
    <property type="entry name" value="IMPDH"/>
    <property type="match status" value="1"/>
</dbReference>
<accession>A0A2S4K0G4</accession>
<keyword evidence="11 17" id="KW-0129">CBS domain</keyword>
<evidence type="ECO:0000256" key="9">
    <source>
        <dbReference type="ARBA" id="ARBA00023002"/>
    </source>
</evidence>
<dbReference type="PIRSF" id="PIRSF000130">
    <property type="entry name" value="IMPDH"/>
    <property type="match status" value="1"/>
</dbReference>
<evidence type="ECO:0000313" key="22">
    <source>
        <dbReference type="Proteomes" id="UP000237350"/>
    </source>
</evidence>
<evidence type="ECO:0000256" key="16">
    <source>
        <dbReference type="PIRSR" id="PIRSR000130-4"/>
    </source>
</evidence>
<feature type="binding site" evidence="13">
    <location>
        <position position="252"/>
    </location>
    <ligand>
        <name>NAD(+)</name>
        <dbReference type="ChEBI" id="CHEBI:57540"/>
    </ligand>
</feature>
<dbReference type="AlphaFoldDB" id="A0A2S4K0G4"/>
<evidence type="ECO:0000256" key="17">
    <source>
        <dbReference type="PROSITE-ProRule" id="PRU00703"/>
    </source>
</evidence>
<dbReference type="FunFam" id="3.20.20.70:FF:000003">
    <property type="entry name" value="GMP reductase"/>
    <property type="match status" value="1"/>
</dbReference>
<dbReference type="PANTHER" id="PTHR11911">
    <property type="entry name" value="INOSINE-5-MONOPHOSPHATE DEHYDROGENASE RELATED"/>
    <property type="match status" value="1"/>
</dbReference>
<dbReference type="PROSITE" id="PS00487">
    <property type="entry name" value="IMP_DH_GMP_RED"/>
    <property type="match status" value="1"/>
</dbReference>
<dbReference type="RefSeq" id="WP_103679247.1">
    <property type="nucleotide sequence ID" value="NZ_LPWH01000004.1"/>
</dbReference>
<sequence length="489" mass="52324">MDALNNTGRAPQFAEKYSYDDVLLQPGFSSVVPGETDTSVSLTPGIQLNIPVMAAAMDTVTEQELAIALALEGGVGVIHRNMPPEEQVRQVSAVKRHLNWIIENPVTVGPRQTIGEIREIVDFYCISGLPVIDGDRLVGIITSRDLRFAPDNTQLVEEVMTRDPVVEVGRPSLASAKAKFNQYKIEKLPVVDEQGHLTGLITVKDMEKHSLFPQAATDASGRLLVGAAVAPSDVETRLGPLFEARVDFVVVDTAHGDSRNVVETIKLIKARHPELPVVGGNVATGAGTRRLIEAGADIIKVGVGPGSICTTRIVAGIGVPQLSAVMDAVDVAREYNIPVIADGGVKYSGDITKAIAGGAHVVMVGGLFAGLKEAPGKEFLYEGRIFKAYRGMGSVAAMKKGGADRYNVAEGEEPVPEGVEGRVPYKGELRPYLHQLVTGLKKGMGYCGCADLAQLREYRNFVKITAAGLAESHVHDVAMTRQPENYSRS</sequence>
<dbReference type="GO" id="GO:0003938">
    <property type="term" value="F:IMP dehydrogenase activity"/>
    <property type="evidence" value="ECO:0007669"/>
    <property type="project" value="UniProtKB-UniRule"/>
</dbReference>
<keyword evidence="4 13" id="KW-0479">Metal-binding</keyword>
<feature type="active site" description="Thioimidate intermediate" evidence="13 14">
    <location>
        <position position="309"/>
    </location>
</feature>
<feature type="binding site" evidence="13">
    <location>
        <position position="472"/>
    </location>
    <ligand>
        <name>K(+)</name>
        <dbReference type="ChEBI" id="CHEBI:29103"/>
        <note>ligand shared between two tetrameric partners</note>
    </ligand>
</feature>
<reference evidence="22" key="1">
    <citation type="submission" date="2015-12" db="EMBL/GenBank/DDBJ databases">
        <authorList>
            <person name="Lodha T.D."/>
            <person name="Chintalapati S."/>
            <person name="Chintalapati V.R."/>
            <person name="Sravanthi T."/>
        </authorList>
    </citation>
    <scope>NUCLEOTIDE SEQUENCE [LARGE SCALE GENOMIC DNA]</scope>
    <source>
        <strain evidence="22">JC133</strain>
    </source>
</reference>
<feature type="binding site" evidence="13">
    <location>
        <position position="473"/>
    </location>
    <ligand>
        <name>K(+)</name>
        <dbReference type="ChEBI" id="CHEBI:29103"/>
        <note>ligand shared between two tetrameric partners</note>
    </ligand>
</feature>
<name>A0A2S4K0G4_9SPIO</name>
<evidence type="ECO:0000256" key="7">
    <source>
        <dbReference type="ARBA" id="ARBA00022755"/>
    </source>
</evidence>
<dbReference type="SUPFAM" id="SSF51412">
    <property type="entry name" value="Inosine monophosphate dehydrogenase (IMPDH)"/>
    <property type="match status" value="1"/>
</dbReference>
<evidence type="ECO:0000256" key="3">
    <source>
        <dbReference type="ARBA" id="ARBA00011881"/>
    </source>
</evidence>
<dbReference type="PANTHER" id="PTHR11911:SF111">
    <property type="entry name" value="INOSINE-5'-MONOPHOSPHATE DEHYDROGENASE"/>
    <property type="match status" value="1"/>
</dbReference>
<comment type="activity regulation">
    <text evidence="13">Mycophenolic acid (MPA) is a non-competitive inhibitor that prevents formation of the closed enzyme conformation by binding to the same site as the amobile flap. In contrast, mizoribine monophosphate (MZP) is a competitive inhibitor that induces the closed conformation. MPA is a potent inhibitor of mammalian IMPDHs but a poor inhibitor of the bacterial enzymes. MZP is a more potent inhibitor of bacterial IMPDH.</text>
</comment>
<comment type="caution">
    <text evidence="21">The sequence shown here is derived from an EMBL/GenBank/DDBJ whole genome shotgun (WGS) entry which is preliminary data.</text>
</comment>
<evidence type="ECO:0000256" key="19">
    <source>
        <dbReference type="RuleBase" id="RU003928"/>
    </source>
</evidence>
<evidence type="ECO:0000256" key="15">
    <source>
        <dbReference type="PIRSR" id="PIRSR000130-3"/>
    </source>
</evidence>
<dbReference type="SMART" id="SM01240">
    <property type="entry name" value="IMPDH"/>
    <property type="match status" value="1"/>
</dbReference>
<evidence type="ECO:0000259" key="20">
    <source>
        <dbReference type="PROSITE" id="PS51371"/>
    </source>
</evidence>
<dbReference type="Proteomes" id="UP000237350">
    <property type="component" value="Unassembled WGS sequence"/>
</dbReference>
<feature type="binding site" evidence="13">
    <location>
        <begin position="365"/>
        <end position="366"/>
    </location>
    <ligand>
        <name>IMP</name>
        <dbReference type="ChEBI" id="CHEBI:58053"/>
    </ligand>
</feature>
<feature type="binding site" evidence="13">
    <location>
        <begin position="342"/>
        <end position="344"/>
    </location>
    <ligand>
        <name>IMP</name>
        <dbReference type="ChEBI" id="CHEBI:58053"/>
    </ligand>
</feature>